<dbReference type="Pfam" id="PF03239">
    <property type="entry name" value="FTR1"/>
    <property type="match status" value="1"/>
</dbReference>
<dbReference type="GO" id="GO:0033573">
    <property type="term" value="C:high-affinity iron permease complex"/>
    <property type="evidence" value="ECO:0007669"/>
    <property type="project" value="InterPro"/>
</dbReference>
<feature type="transmembrane region" description="Helical" evidence="7">
    <location>
        <begin position="321"/>
        <end position="343"/>
    </location>
</feature>
<feature type="transmembrane region" description="Helical" evidence="7">
    <location>
        <begin position="443"/>
        <end position="465"/>
    </location>
</feature>
<feature type="transmembrane region" description="Helical" evidence="7">
    <location>
        <begin position="508"/>
        <end position="532"/>
    </location>
</feature>
<proteinExistence type="inferred from homology"/>
<keyword evidence="5 7" id="KW-0472">Membrane</keyword>
<feature type="transmembrane region" description="Helical" evidence="7">
    <location>
        <begin position="350"/>
        <end position="373"/>
    </location>
</feature>
<dbReference type="InterPro" id="IPR004923">
    <property type="entry name" value="FTR1/Fip1/EfeU"/>
</dbReference>
<keyword evidence="8" id="KW-0732">Signal</keyword>
<evidence type="ECO:0000256" key="7">
    <source>
        <dbReference type="SAM" id="Phobius"/>
    </source>
</evidence>
<dbReference type="RefSeq" id="WP_101671169.1">
    <property type="nucleotide sequence ID" value="NZ_NMYC01000002.1"/>
</dbReference>
<accession>A0A2N5J065</accession>
<keyword evidence="3 7" id="KW-0812">Transmembrane</keyword>
<evidence type="ECO:0000313" key="9">
    <source>
        <dbReference type="EMBL" id="PLS27587.1"/>
    </source>
</evidence>
<evidence type="ECO:0000256" key="4">
    <source>
        <dbReference type="ARBA" id="ARBA00022989"/>
    </source>
</evidence>
<dbReference type="AlphaFoldDB" id="A0A2N5J065"/>
<feature type="transmembrane region" description="Helical" evidence="7">
    <location>
        <begin position="477"/>
        <end position="496"/>
    </location>
</feature>
<feature type="signal peptide" evidence="8">
    <location>
        <begin position="1"/>
        <end position="27"/>
    </location>
</feature>
<evidence type="ECO:0000256" key="1">
    <source>
        <dbReference type="ARBA" id="ARBA00004141"/>
    </source>
</evidence>
<feature type="transmembrane region" description="Helical" evidence="7">
    <location>
        <begin position="385"/>
        <end position="406"/>
    </location>
</feature>
<dbReference type="OrthoDB" id="8215804at2"/>
<name>A0A2N5J065_9BIFI</name>
<organism evidence="9 10">
    <name type="scientific">Bifidobacterium anseris</name>
    <dbReference type="NCBI Taxonomy" id="2020963"/>
    <lineage>
        <taxon>Bacteria</taxon>
        <taxon>Bacillati</taxon>
        <taxon>Actinomycetota</taxon>
        <taxon>Actinomycetes</taxon>
        <taxon>Bifidobacteriales</taxon>
        <taxon>Bifidobacteriaceae</taxon>
        <taxon>Bifidobacterium</taxon>
    </lineage>
</organism>
<comment type="similarity">
    <text evidence="2">Belongs to the oxidase-dependent Fe transporter (OFeT) (TC 9.A.10.1) family.</text>
</comment>
<dbReference type="EMBL" id="NMYC01000002">
    <property type="protein sequence ID" value="PLS27587.1"/>
    <property type="molecule type" value="Genomic_DNA"/>
</dbReference>
<evidence type="ECO:0000256" key="2">
    <source>
        <dbReference type="ARBA" id="ARBA00008333"/>
    </source>
</evidence>
<feature type="region of interest" description="Disordered" evidence="6">
    <location>
        <begin position="591"/>
        <end position="622"/>
    </location>
</feature>
<reference evidence="9 10" key="1">
    <citation type="submission" date="2017-07" db="EMBL/GenBank/DDBJ databases">
        <title>Bifidobacterium novel species.</title>
        <authorList>
            <person name="Lugli G.A."/>
            <person name="Milani C."/>
            <person name="Duranti S."/>
            <person name="Mangifesta M."/>
        </authorList>
    </citation>
    <scope>NUCLEOTIDE SEQUENCE [LARGE SCALE GENOMIC DNA]</scope>
    <source>
        <strain evidence="10">Goo31D</strain>
    </source>
</reference>
<evidence type="ECO:0000313" key="10">
    <source>
        <dbReference type="Proteomes" id="UP000234935"/>
    </source>
</evidence>
<evidence type="ECO:0000256" key="8">
    <source>
        <dbReference type="SAM" id="SignalP"/>
    </source>
</evidence>
<feature type="chain" id="PRO_5014859550" evidence="8">
    <location>
        <begin position="28"/>
        <end position="622"/>
    </location>
</feature>
<sequence>MSFLRSFGVTLAGVLVAVALAVTPAAAAHDCCDGPTHAVTIAESAAADRQSAAQQATDYDSWAAVTDAINQELAAGEQSYADGNHAAAASHFSKAMNTGYVASNFAKIVADKSGNDAYTEQLAQLRELGRLVYADGNTARINEIVQQLTAQFTAAAQQFDADSAFANPRDYAAARAERTQQEREQLDAAKVHVNEGRGERSWTQVADEMDAVLTDAVEQAEAGNGKAGADGVNNAYYQYYEKLGFEKNVMNAIGGSRVSKVESTFKEARKAMVAGDAARAATLVDELKGMLAEDAAALDGGASGNINGFTALVTSAAGQSFLVLIREGLEALLVVAAVIAYLLRSGLKKYVGWVYVGAIVGLAASGGVAAVFMSLFGGSGPQQEIMEGVCALIAAVMLVWSGNWMLSKRSVDSWNTYIRTKTEAAVGTAKSTLGADTAQRRAVLSLALLSFLAVFREGAETIIFYESIYSMTTDARGMWIGAGLAALVLAIVFAVIRLTSVHIPLGAFFMVTSVLMSALAVVFVGGGVHSLIEGDLIATTYIESLPTNEWLGFYPYLQTVVAQIIAALLVIGMFTVLPWLKRRHIADDDADTTAGKSAGAPDTTHTSLDDSEHQPVALPVAE</sequence>
<dbReference type="PANTHER" id="PTHR31632:SF2">
    <property type="entry name" value="PLASMA MEMBRANE IRON PERMEASE"/>
    <property type="match status" value="1"/>
</dbReference>
<keyword evidence="10" id="KW-1185">Reference proteome</keyword>
<feature type="transmembrane region" description="Helical" evidence="7">
    <location>
        <begin position="552"/>
        <end position="577"/>
    </location>
</feature>
<evidence type="ECO:0000256" key="3">
    <source>
        <dbReference type="ARBA" id="ARBA00022692"/>
    </source>
</evidence>
<dbReference type="Proteomes" id="UP000234935">
    <property type="component" value="Unassembled WGS sequence"/>
</dbReference>
<dbReference type="GO" id="GO:0015093">
    <property type="term" value="F:ferrous iron transmembrane transporter activity"/>
    <property type="evidence" value="ECO:0007669"/>
    <property type="project" value="TreeGrafter"/>
</dbReference>
<evidence type="ECO:0000256" key="6">
    <source>
        <dbReference type="SAM" id="MobiDB-lite"/>
    </source>
</evidence>
<gene>
    <name evidence="9" type="ORF">CGZ88_0804</name>
</gene>
<keyword evidence="4 7" id="KW-1133">Transmembrane helix</keyword>
<comment type="subcellular location">
    <subcellularLocation>
        <location evidence="1">Membrane</location>
        <topology evidence="1">Multi-pass membrane protein</topology>
    </subcellularLocation>
</comment>
<protein>
    <submittedName>
        <fullName evidence="9">Iron permease</fullName>
    </submittedName>
</protein>
<evidence type="ECO:0000256" key="5">
    <source>
        <dbReference type="ARBA" id="ARBA00023136"/>
    </source>
</evidence>
<dbReference type="PANTHER" id="PTHR31632">
    <property type="entry name" value="IRON TRANSPORTER FTH1"/>
    <property type="match status" value="1"/>
</dbReference>
<comment type="caution">
    <text evidence="9">The sequence shown here is derived from an EMBL/GenBank/DDBJ whole genome shotgun (WGS) entry which is preliminary data.</text>
</comment>